<accession>X1DVE5</accession>
<feature type="transmembrane region" description="Helical" evidence="1">
    <location>
        <begin position="6"/>
        <end position="33"/>
    </location>
</feature>
<protein>
    <submittedName>
        <fullName evidence="2">Uncharacterized protein</fullName>
    </submittedName>
</protein>
<keyword evidence="1" id="KW-0812">Transmembrane</keyword>
<keyword evidence="1" id="KW-1133">Transmembrane helix</keyword>
<gene>
    <name evidence="2" type="ORF">S01H4_52379</name>
</gene>
<sequence>MKGLAIASLILGILGFTGSFIFSASIIFALLAVSLAIPPIIKGVQRAFAITELILGGFGVIISIILIWIGFGIQIIVKTTKTG</sequence>
<proteinExistence type="predicted"/>
<evidence type="ECO:0000313" key="2">
    <source>
        <dbReference type="EMBL" id="GAH12200.1"/>
    </source>
</evidence>
<keyword evidence="1" id="KW-0472">Membrane</keyword>
<organism evidence="2">
    <name type="scientific">marine sediment metagenome</name>
    <dbReference type="NCBI Taxonomy" id="412755"/>
    <lineage>
        <taxon>unclassified sequences</taxon>
        <taxon>metagenomes</taxon>
        <taxon>ecological metagenomes</taxon>
    </lineage>
</organism>
<comment type="caution">
    <text evidence="2">The sequence shown here is derived from an EMBL/GenBank/DDBJ whole genome shotgun (WGS) entry which is preliminary data.</text>
</comment>
<evidence type="ECO:0000256" key="1">
    <source>
        <dbReference type="SAM" id="Phobius"/>
    </source>
</evidence>
<reference evidence="2" key="1">
    <citation type="journal article" date="2014" name="Front. Microbiol.">
        <title>High frequency of phylogenetically diverse reductive dehalogenase-homologous genes in deep subseafloor sedimentary metagenomes.</title>
        <authorList>
            <person name="Kawai M."/>
            <person name="Futagami T."/>
            <person name="Toyoda A."/>
            <person name="Takaki Y."/>
            <person name="Nishi S."/>
            <person name="Hori S."/>
            <person name="Arai W."/>
            <person name="Tsubouchi T."/>
            <person name="Morono Y."/>
            <person name="Uchiyama I."/>
            <person name="Ito T."/>
            <person name="Fujiyama A."/>
            <person name="Inagaki F."/>
            <person name="Takami H."/>
        </authorList>
    </citation>
    <scope>NUCLEOTIDE SEQUENCE</scope>
    <source>
        <strain evidence="2">Expedition CK06-06</strain>
    </source>
</reference>
<dbReference type="AlphaFoldDB" id="X1DVE5"/>
<dbReference type="EMBL" id="BART01029918">
    <property type="protein sequence ID" value="GAH12200.1"/>
    <property type="molecule type" value="Genomic_DNA"/>
</dbReference>
<feature type="transmembrane region" description="Helical" evidence="1">
    <location>
        <begin position="53"/>
        <end position="77"/>
    </location>
</feature>
<name>X1DVE5_9ZZZZ</name>